<organism evidence="2 3">
    <name type="scientific">Alteriqipengyuania abyssalis</name>
    <dbReference type="NCBI Taxonomy" id="2860200"/>
    <lineage>
        <taxon>Bacteria</taxon>
        <taxon>Pseudomonadati</taxon>
        <taxon>Pseudomonadota</taxon>
        <taxon>Alphaproteobacteria</taxon>
        <taxon>Sphingomonadales</taxon>
        <taxon>Erythrobacteraceae</taxon>
        <taxon>Alteriqipengyuania</taxon>
    </lineage>
</organism>
<evidence type="ECO:0000259" key="1">
    <source>
        <dbReference type="PROSITE" id="PS51819"/>
    </source>
</evidence>
<dbReference type="InterPro" id="IPR037523">
    <property type="entry name" value="VOC_core"/>
</dbReference>
<accession>A0ABS7PFU8</accession>
<dbReference type="Gene3D" id="3.10.180.10">
    <property type="entry name" value="2,3-Dihydroxybiphenyl 1,2-Dioxygenase, domain 1"/>
    <property type="match status" value="1"/>
</dbReference>
<proteinExistence type="predicted"/>
<dbReference type="Pfam" id="PF00903">
    <property type="entry name" value="Glyoxalase"/>
    <property type="match status" value="1"/>
</dbReference>
<dbReference type="PANTHER" id="PTHR39175:SF1">
    <property type="entry name" value="FAMILY PROTEIN, PUTATIVE (AFU_ORTHOLOGUE AFUA_3G15060)-RELATED"/>
    <property type="match status" value="1"/>
</dbReference>
<dbReference type="Proteomes" id="UP000759298">
    <property type="component" value="Unassembled WGS sequence"/>
</dbReference>
<protein>
    <submittedName>
        <fullName evidence="2">Glyoxalase</fullName>
    </submittedName>
</protein>
<dbReference type="InterPro" id="IPR004360">
    <property type="entry name" value="Glyas_Fos-R_dOase_dom"/>
</dbReference>
<evidence type="ECO:0000313" key="2">
    <source>
        <dbReference type="EMBL" id="MBY8337935.1"/>
    </source>
</evidence>
<name>A0ABS7PFU8_9SPHN</name>
<dbReference type="PANTHER" id="PTHR39175">
    <property type="entry name" value="FAMILY PROTEIN, PUTATIVE (AFU_ORTHOLOGUE AFUA_3G15060)-RELATED"/>
    <property type="match status" value="1"/>
</dbReference>
<dbReference type="InterPro" id="IPR029068">
    <property type="entry name" value="Glyas_Bleomycin-R_OHBP_Dase"/>
</dbReference>
<sequence>MTGLLAYDHVQLAIPEGGEDRMRGFFVDLIGMREVPKPDTLSPQGCWFAAGEVALHVGIDPDFTPATKAHPAFLISDLDALRERLEQAGVACRDDKAVAGYRRFFTADPFGNRLEFMQKV</sequence>
<comment type="caution">
    <text evidence="2">The sequence shown here is derived from an EMBL/GenBank/DDBJ whole genome shotgun (WGS) entry which is preliminary data.</text>
</comment>
<dbReference type="RefSeq" id="WP_222825421.1">
    <property type="nucleotide sequence ID" value="NZ_JAHWXP010000003.1"/>
</dbReference>
<keyword evidence="3" id="KW-1185">Reference proteome</keyword>
<dbReference type="EMBL" id="JAHWXP010000003">
    <property type="protein sequence ID" value="MBY8337935.1"/>
    <property type="molecule type" value="Genomic_DNA"/>
</dbReference>
<dbReference type="PROSITE" id="PS51819">
    <property type="entry name" value="VOC"/>
    <property type="match status" value="1"/>
</dbReference>
<gene>
    <name evidence="2" type="ORF">KYN89_12870</name>
</gene>
<feature type="domain" description="VOC" evidence="1">
    <location>
        <begin position="6"/>
        <end position="119"/>
    </location>
</feature>
<dbReference type="SUPFAM" id="SSF54593">
    <property type="entry name" value="Glyoxalase/Bleomycin resistance protein/Dihydroxybiphenyl dioxygenase"/>
    <property type="match status" value="1"/>
</dbReference>
<reference evidence="2 3" key="1">
    <citation type="submission" date="2021-07" db="EMBL/GenBank/DDBJ databases">
        <title>Alteriqipengyuania abyssalis NZ-12B nov, sp.nov isolated from deep sea sponge in pacific ocean.</title>
        <authorList>
            <person name="Tareen S."/>
            <person name="Wink J."/>
        </authorList>
    </citation>
    <scope>NUCLEOTIDE SEQUENCE [LARGE SCALE GENOMIC DNA]</scope>
    <source>
        <strain evidence="2 3">NZ-12B</strain>
    </source>
</reference>
<evidence type="ECO:0000313" key="3">
    <source>
        <dbReference type="Proteomes" id="UP000759298"/>
    </source>
</evidence>